<sequence length="184" mass="18570">MSSSAIRDLAYIAVFAALIIVFAFVAIPVGAAGVPIVLQNAIIILTGLILGGKRGVAAALLFLLVGLIGLPVMAGGRQLLPALAGPTVGYIVGYVISPAVAGFLAYRPAASRSGRLVNLALGGAFGLITQYVCGAIGLMIVTSMSLNAAAAAQLPFILLDTVKICIMVAIASGVHAAFPALTRR</sequence>
<feature type="transmembrane region" description="Helical" evidence="9">
    <location>
        <begin position="57"/>
        <end position="76"/>
    </location>
</feature>
<dbReference type="Gene3D" id="1.10.1760.20">
    <property type="match status" value="1"/>
</dbReference>
<name>A0A6B8VGV2_9CORY</name>
<evidence type="ECO:0000256" key="8">
    <source>
        <dbReference type="PIRNR" id="PIRNR016661"/>
    </source>
</evidence>
<evidence type="ECO:0000256" key="6">
    <source>
        <dbReference type="ARBA" id="ARBA00022989"/>
    </source>
</evidence>
<proteinExistence type="inferred from homology"/>
<dbReference type="Proteomes" id="UP000427071">
    <property type="component" value="Chromosome"/>
</dbReference>
<dbReference type="KEGG" id="ckw:CKALI_06835"/>
<dbReference type="PIRSF" id="PIRSF016661">
    <property type="entry name" value="BioY"/>
    <property type="match status" value="1"/>
</dbReference>
<keyword evidence="5 9" id="KW-0812">Transmembrane</keyword>
<dbReference type="RefSeq" id="WP_156192567.1">
    <property type="nucleotide sequence ID" value="NZ_CP046452.1"/>
</dbReference>
<evidence type="ECO:0000256" key="5">
    <source>
        <dbReference type="ARBA" id="ARBA00022692"/>
    </source>
</evidence>
<evidence type="ECO:0000256" key="7">
    <source>
        <dbReference type="ARBA" id="ARBA00023136"/>
    </source>
</evidence>
<dbReference type="GO" id="GO:0015225">
    <property type="term" value="F:biotin transmembrane transporter activity"/>
    <property type="evidence" value="ECO:0007669"/>
    <property type="project" value="UniProtKB-UniRule"/>
</dbReference>
<comment type="similarity">
    <text evidence="2 8">Belongs to the BioY family.</text>
</comment>
<feature type="transmembrane region" description="Helical" evidence="9">
    <location>
        <begin position="118"/>
        <end position="141"/>
    </location>
</feature>
<dbReference type="EMBL" id="CP046452">
    <property type="protein sequence ID" value="QGU02229.1"/>
    <property type="molecule type" value="Genomic_DNA"/>
</dbReference>
<evidence type="ECO:0000256" key="2">
    <source>
        <dbReference type="ARBA" id="ARBA00010692"/>
    </source>
</evidence>
<feature type="transmembrane region" description="Helical" evidence="9">
    <location>
        <begin position="9"/>
        <end position="27"/>
    </location>
</feature>
<keyword evidence="4 8" id="KW-1003">Cell membrane</keyword>
<dbReference type="PANTHER" id="PTHR34295">
    <property type="entry name" value="BIOTIN TRANSPORTER BIOY"/>
    <property type="match status" value="1"/>
</dbReference>
<organism evidence="10 11">
    <name type="scientific">Corynebacterium kalinowskii</name>
    <dbReference type="NCBI Taxonomy" id="2675216"/>
    <lineage>
        <taxon>Bacteria</taxon>
        <taxon>Bacillati</taxon>
        <taxon>Actinomycetota</taxon>
        <taxon>Actinomycetes</taxon>
        <taxon>Mycobacteriales</taxon>
        <taxon>Corynebacteriaceae</taxon>
        <taxon>Corynebacterium</taxon>
    </lineage>
</organism>
<feature type="transmembrane region" description="Helical" evidence="9">
    <location>
        <begin position="33"/>
        <end position="50"/>
    </location>
</feature>
<evidence type="ECO:0000256" key="4">
    <source>
        <dbReference type="ARBA" id="ARBA00022475"/>
    </source>
</evidence>
<keyword evidence="3 8" id="KW-0813">Transport</keyword>
<dbReference type="AlphaFoldDB" id="A0A6B8VGV2"/>
<keyword evidence="6 9" id="KW-1133">Transmembrane helix</keyword>
<dbReference type="PANTHER" id="PTHR34295:SF4">
    <property type="entry name" value="BIOTIN TRANSPORTER BIOY-RELATED"/>
    <property type="match status" value="1"/>
</dbReference>
<evidence type="ECO:0000256" key="3">
    <source>
        <dbReference type="ARBA" id="ARBA00022448"/>
    </source>
</evidence>
<evidence type="ECO:0000256" key="9">
    <source>
        <dbReference type="SAM" id="Phobius"/>
    </source>
</evidence>
<evidence type="ECO:0000256" key="1">
    <source>
        <dbReference type="ARBA" id="ARBA00004651"/>
    </source>
</evidence>
<comment type="subcellular location">
    <subcellularLocation>
        <location evidence="1 8">Cell membrane</location>
        <topology evidence="1 8">Multi-pass membrane protein</topology>
    </subcellularLocation>
</comment>
<accession>A0A6B8VGV2</accession>
<feature type="transmembrane region" description="Helical" evidence="9">
    <location>
        <begin position="161"/>
        <end position="181"/>
    </location>
</feature>
<reference evidence="11" key="1">
    <citation type="submission" date="2019-11" db="EMBL/GenBank/DDBJ databases">
        <title>Complete genome sequence of Corynebacterium kalinowskii 1959, a novel Corynebacterium species isolated from soil of a small paddock in Vilsendorf, Germany.</title>
        <authorList>
            <person name="Schaffert L."/>
            <person name="Ruwe M."/>
            <person name="Milse J."/>
            <person name="Hanuschka K."/>
            <person name="Ortseifen V."/>
            <person name="Droste J."/>
            <person name="Brandt D."/>
            <person name="Schlueter L."/>
            <person name="Kutter Y."/>
            <person name="Vinke S."/>
            <person name="Viehoefer P."/>
            <person name="Jacob L."/>
            <person name="Luebke N.-C."/>
            <person name="Schulte-Berndt E."/>
            <person name="Hain C."/>
            <person name="Linder M."/>
            <person name="Schmidt P."/>
            <person name="Wollenschlaeger L."/>
            <person name="Luttermann T."/>
            <person name="Thieme E."/>
            <person name="Hassa J."/>
            <person name="Haak M."/>
            <person name="Wittchen M."/>
            <person name="Mentz A."/>
            <person name="Persicke M."/>
            <person name="Busche T."/>
            <person name="Ruckert C."/>
        </authorList>
    </citation>
    <scope>NUCLEOTIDE SEQUENCE [LARGE SCALE GENOMIC DNA]</scope>
    <source>
        <strain evidence="11">1959</strain>
    </source>
</reference>
<dbReference type="Pfam" id="PF02632">
    <property type="entry name" value="BioY"/>
    <property type="match status" value="1"/>
</dbReference>
<keyword evidence="11" id="KW-1185">Reference proteome</keyword>
<keyword evidence="7 8" id="KW-0472">Membrane</keyword>
<gene>
    <name evidence="10" type="primary">bioY</name>
    <name evidence="10" type="ORF">CKALI_06835</name>
</gene>
<protein>
    <recommendedName>
        <fullName evidence="8">Biotin transporter</fullName>
    </recommendedName>
</protein>
<dbReference type="InterPro" id="IPR003784">
    <property type="entry name" value="BioY"/>
</dbReference>
<feature type="transmembrane region" description="Helical" evidence="9">
    <location>
        <begin position="88"/>
        <end position="106"/>
    </location>
</feature>
<dbReference type="GO" id="GO:0005886">
    <property type="term" value="C:plasma membrane"/>
    <property type="evidence" value="ECO:0007669"/>
    <property type="project" value="UniProtKB-SubCell"/>
</dbReference>
<evidence type="ECO:0000313" key="11">
    <source>
        <dbReference type="Proteomes" id="UP000427071"/>
    </source>
</evidence>
<evidence type="ECO:0000313" key="10">
    <source>
        <dbReference type="EMBL" id="QGU02229.1"/>
    </source>
</evidence>